<name>A0A3Q7G588_SOLLC</name>
<dbReference type="EnsemblPlants" id="Solyc04g056480.2.1">
    <property type="protein sequence ID" value="Solyc04g056480.2.1"/>
    <property type="gene ID" value="Solyc04g056480.2"/>
</dbReference>
<proteinExistence type="predicted"/>
<organism evidence="2">
    <name type="scientific">Solanum lycopersicum</name>
    <name type="common">Tomato</name>
    <name type="synonym">Lycopersicon esculentum</name>
    <dbReference type="NCBI Taxonomy" id="4081"/>
    <lineage>
        <taxon>Eukaryota</taxon>
        <taxon>Viridiplantae</taxon>
        <taxon>Streptophyta</taxon>
        <taxon>Embryophyta</taxon>
        <taxon>Tracheophyta</taxon>
        <taxon>Spermatophyta</taxon>
        <taxon>Magnoliopsida</taxon>
        <taxon>eudicotyledons</taxon>
        <taxon>Gunneridae</taxon>
        <taxon>Pentapetalae</taxon>
        <taxon>asterids</taxon>
        <taxon>lamiids</taxon>
        <taxon>Solanales</taxon>
        <taxon>Solanaceae</taxon>
        <taxon>Solanoideae</taxon>
        <taxon>Solaneae</taxon>
        <taxon>Solanum</taxon>
        <taxon>Solanum subgen. Lycopersicon</taxon>
    </lineage>
</organism>
<evidence type="ECO:0000313" key="3">
    <source>
        <dbReference type="Proteomes" id="UP000004994"/>
    </source>
</evidence>
<protein>
    <submittedName>
        <fullName evidence="2">Uncharacterized protein</fullName>
    </submittedName>
</protein>
<accession>A0A3Q7G588</accession>
<dbReference type="AlphaFoldDB" id="A0A3Q7G588"/>
<reference evidence="2" key="2">
    <citation type="submission" date="2019-01" db="UniProtKB">
        <authorList>
            <consortium name="EnsemblPlants"/>
        </authorList>
    </citation>
    <scope>IDENTIFICATION</scope>
    <source>
        <strain evidence="2">cv. Heinz 1706</strain>
    </source>
</reference>
<reference evidence="2" key="1">
    <citation type="journal article" date="2012" name="Nature">
        <title>The tomato genome sequence provides insights into fleshy fruit evolution.</title>
        <authorList>
            <consortium name="Tomato Genome Consortium"/>
        </authorList>
    </citation>
    <scope>NUCLEOTIDE SEQUENCE [LARGE SCALE GENOMIC DNA]</scope>
    <source>
        <strain evidence="2">cv. Heinz 1706</strain>
    </source>
</reference>
<dbReference type="PaxDb" id="4081-Solyc04g056480.1.1"/>
<dbReference type="Gramene" id="Solyc04g056480.2.1">
    <property type="protein sequence ID" value="Solyc04g056480.2.1"/>
    <property type="gene ID" value="Solyc04g056480.2"/>
</dbReference>
<sequence>MTSSSTEIASVRSNQRATRKQLQNSRLLLRRVELWTTDRHDNQVDVETPATESKHLLPELEMFFYLLVLVLIKEIQQGEAKWLSFSLNFVTIALAKHHGII</sequence>
<dbReference type="InParanoid" id="A0A3Q7G588"/>
<evidence type="ECO:0000256" key="1">
    <source>
        <dbReference type="SAM" id="MobiDB-lite"/>
    </source>
</evidence>
<keyword evidence="3" id="KW-1185">Reference proteome</keyword>
<dbReference type="Proteomes" id="UP000004994">
    <property type="component" value="Chromosome 4"/>
</dbReference>
<evidence type="ECO:0000313" key="2">
    <source>
        <dbReference type="EnsemblPlants" id="Solyc04g056480.2.1"/>
    </source>
</evidence>
<feature type="region of interest" description="Disordered" evidence="1">
    <location>
        <begin position="1"/>
        <end position="22"/>
    </location>
</feature>